<dbReference type="EMBL" id="UINC01034317">
    <property type="protein sequence ID" value="SVB24969.1"/>
    <property type="molecule type" value="Genomic_DNA"/>
</dbReference>
<evidence type="ECO:0000313" key="3">
    <source>
        <dbReference type="EMBL" id="SVB24969.1"/>
    </source>
</evidence>
<accession>A0A382CGJ1</accession>
<dbReference type="Pfam" id="PF00023">
    <property type="entry name" value="Ank"/>
    <property type="match status" value="1"/>
</dbReference>
<reference evidence="3" key="1">
    <citation type="submission" date="2018-05" db="EMBL/GenBank/DDBJ databases">
        <authorList>
            <person name="Lanie J.A."/>
            <person name="Ng W.-L."/>
            <person name="Kazmierczak K.M."/>
            <person name="Andrzejewski T.M."/>
            <person name="Davidsen T.M."/>
            <person name="Wayne K.J."/>
            <person name="Tettelin H."/>
            <person name="Glass J.I."/>
            <person name="Rusch D."/>
            <person name="Podicherti R."/>
            <person name="Tsui H.-C.T."/>
            <person name="Winkler M.E."/>
        </authorList>
    </citation>
    <scope>NUCLEOTIDE SEQUENCE</scope>
</reference>
<keyword evidence="2" id="KW-0040">ANK repeat</keyword>
<dbReference type="PANTHER" id="PTHR24173">
    <property type="entry name" value="ANKYRIN REPEAT CONTAINING"/>
    <property type="match status" value="1"/>
</dbReference>
<evidence type="ECO:0000256" key="2">
    <source>
        <dbReference type="ARBA" id="ARBA00023043"/>
    </source>
</evidence>
<dbReference type="SMART" id="SM00248">
    <property type="entry name" value="ANK"/>
    <property type="match status" value="7"/>
</dbReference>
<dbReference type="Gene3D" id="1.25.40.20">
    <property type="entry name" value="Ankyrin repeat-containing domain"/>
    <property type="match status" value="3"/>
</dbReference>
<dbReference type="Pfam" id="PF12796">
    <property type="entry name" value="Ank_2"/>
    <property type="match status" value="3"/>
</dbReference>
<dbReference type="PROSITE" id="PS50088">
    <property type="entry name" value="ANK_REPEAT"/>
    <property type="match status" value="7"/>
</dbReference>
<feature type="non-terminal residue" evidence="3">
    <location>
        <position position="316"/>
    </location>
</feature>
<dbReference type="PANTHER" id="PTHR24173:SF74">
    <property type="entry name" value="ANKYRIN REPEAT DOMAIN-CONTAINING PROTEIN 16"/>
    <property type="match status" value="1"/>
</dbReference>
<sequence>MSLGGDEMTSNGMVFTTWQRTGIALLLAGITWNASAHANTDIDSLIAATRAQDTEAVQVLLSDGVNVNGQQADGTTALHWAAYRDDLDLASLLINAGAGLDKANELGATPLFLAADNGSVDMVKLLLESGANPNAPLQVGETPLMTAARTGNADAAQSLIEHGADVNVTEKRRGQSALMWAVAQGHNEVVAVLIQNGAELTTRSRVRPRLMHNDSTNGSQYDQGFIWNRGGYTPLLFAARHGNVEAGRLLVEAGATIDDRAPTGATALAIAVHSGHPEFVQFALAHGADPNDFGPGYAPLHVAVLRGDRVSVNNLL</sequence>
<protein>
    <submittedName>
        <fullName evidence="3">Uncharacterized protein</fullName>
    </submittedName>
</protein>
<dbReference type="InterPro" id="IPR036770">
    <property type="entry name" value="Ankyrin_rpt-contain_sf"/>
</dbReference>
<name>A0A382CGJ1_9ZZZZ</name>
<dbReference type="SUPFAM" id="SSF48403">
    <property type="entry name" value="Ankyrin repeat"/>
    <property type="match status" value="1"/>
</dbReference>
<organism evidence="3">
    <name type="scientific">marine metagenome</name>
    <dbReference type="NCBI Taxonomy" id="408172"/>
    <lineage>
        <taxon>unclassified sequences</taxon>
        <taxon>metagenomes</taxon>
        <taxon>ecological metagenomes</taxon>
    </lineage>
</organism>
<dbReference type="InterPro" id="IPR002110">
    <property type="entry name" value="Ankyrin_rpt"/>
</dbReference>
<dbReference type="PRINTS" id="PR01415">
    <property type="entry name" value="ANKYRIN"/>
</dbReference>
<gene>
    <name evidence="3" type="ORF">METZ01_LOCUS177823</name>
</gene>
<dbReference type="AlphaFoldDB" id="A0A382CGJ1"/>
<keyword evidence="1" id="KW-0677">Repeat</keyword>
<evidence type="ECO:0000256" key="1">
    <source>
        <dbReference type="ARBA" id="ARBA00022737"/>
    </source>
</evidence>
<proteinExistence type="predicted"/>
<dbReference type="PROSITE" id="PS50297">
    <property type="entry name" value="ANK_REP_REGION"/>
    <property type="match status" value="7"/>
</dbReference>